<dbReference type="OrthoDB" id="5502211at2"/>
<proteinExistence type="predicted"/>
<dbReference type="KEGG" id="cck:Ccar_03240"/>
<evidence type="ECO:0000259" key="1">
    <source>
        <dbReference type="Pfam" id="PF13679"/>
    </source>
</evidence>
<dbReference type="AlphaFoldDB" id="C6PMM0"/>
<dbReference type="Gene3D" id="3.40.50.150">
    <property type="entry name" value="Vaccinia Virus protein VP39"/>
    <property type="match status" value="1"/>
</dbReference>
<keyword evidence="2" id="KW-0808">Transferase</keyword>
<feature type="domain" description="Methyltransferase" evidence="1">
    <location>
        <begin position="153"/>
        <end position="289"/>
    </location>
</feature>
<dbReference type="RefSeq" id="WP_007058893.1">
    <property type="nucleotide sequence ID" value="NZ_ACVI01000001.1"/>
</dbReference>
<dbReference type="eggNOG" id="COG2263">
    <property type="taxonomic scope" value="Bacteria"/>
</dbReference>
<sequence>MNDLKKAINEIIEEEIIKIVISNKINKDVKYNKITFALKENKGKKYYQIEKFTDKQVFHENIDMNMLEEKLAECVQDNYRQLSAWSSMHTFDLKISKKGKVFLGKKKGENTKALNKSHNKEKNYILKEGMLIEPFIDLGIFTKEGKIVNSKYDKYKQINRFIEIIDDEIKKSDFKELTILDFGCGKSYLTFTLYYYFVEIKKINVNIIGLDLKEDVIKKCNEIAKKYNYENLHFEIGDINGFKYNNKVDMVITLHACDTATDYALYNAIKWNTKMIFSVPCCQHELNSQMKAETLSILTRYGIVQERVAALMTDAVRANLLECLGYKTQLLEFIDIAHSPKNILIRAVKGNVSEEKRDKALDEVKDLIKQFNFDPTLFKLLREDNLLKI</sequence>
<gene>
    <name evidence="2" type="ORF">CcarbDRAFT_0008</name>
</gene>
<reference evidence="2 3" key="1">
    <citation type="submission" date="2009-06" db="EMBL/GenBank/DDBJ databases">
        <title>The draft genome of Clostridium carboxidivorans P7.</title>
        <authorList>
            <consortium name="US DOE Joint Genome Institute (JGI-PGF)"/>
            <person name="Lucas S."/>
            <person name="Copeland A."/>
            <person name="Lapidus A."/>
            <person name="Glavina del Rio T."/>
            <person name="Tice H."/>
            <person name="Bruce D."/>
            <person name="Goodwin L."/>
            <person name="Pitluck S."/>
            <person name="Larimer F."/>
            <person name="Land M.L."/>
            <person name="Hauser L."/>
            <person name="Hemme C.L."/>
        </authorList>
    </citation>
    <scope>NUCLEOTIDE SEQUENCE [LARGE SCALE GENOMIC DNA]</scope>
    <source>
        <strain evidence="2 3">P7</strain>
    </source>
</reference>
<name>C6PMM0_9CLOT</name>
<dbReference type="SUPFAM" id="SSF53335">
    <property type="entry name" value="S-adenosyl-L-methionine-dependent methyltransferases"/>
    <property type="match status" value="1"/>
</dbReference>
<dbReference type="Proteomes" id="UP000004198">
    <property type="component" value="Unassembled WGS sequence"/>
</dbReference>
<dbReference type="PATRIC" id="fig|536227.13.peg.682"/>
<protein>
    <submittedName>
        <fullName evidence="2">Methyltransferase</fullName>
    </submittedName>
</protein>
<dbReference type="PANTHER" id="PTHR13369:SF3">
    <property type="entry name" value="METHYLTRANSFERASE DOMAIN-CONTAINING PROTEIN"/>
    <property type="match status" value="1"/>
</dbReference>
<dbReference type="InterPro" id="IPR025714">
    <property type="entry name" value="Methyltranfer_dom"/>
</dbReference>
<dbReference type="STRING" id="536227.Ccar_03240"/>
<organism evidence="2 3">
    <name type="scientific">Clostridium carboxidivorans P7</name>
    <dbReference type="NCBI Taxonomy" id="536227"/>
    <lineage>
        <taxon>Bacteria</taxon>
        <taxon>Bacillati</taxon>
        <taxon>Bacillota</taxon>
        <taxon>Clostridia</taxon>
        <taxon>Eubacteriales</taxon>
        <taxon>Clostridiaceae</taxon>
        <taxon>Clostridium</taxon>
    </lineage>
</organism>
<dbReference type="PANTHER" id="PTHR13369">
    <property type="match status" value="1"/>
</dbReference>
<keyword evidence="3" id="KW-1185">Reference proteome</keyword>
<dbReference type="Pfam" id="PF13679">
    <property type="entry name" value="Methyltransf_32"/>
    <property type="match status" value="1"/>
</dbReference>
<evidence type="ECO:0000313" key="2">
    <source>
        <dbReference type="EMBL" id="EET89419.1"/>
    </source>
</evidence>
<dbReference type="GO" id="GO:0008168">
    <property type="term" value="F:methyltransferase activity"/>
    <property type="evidence" value="ECO:0007669"/>
    <property type="project" value="UniProtKB-KW"/>
</dbReference>
<dbReference type="GO" id="GO:0032259">
    <property type="term" value="P:methylation"/>
    <property type="evidence" value="ECO:0007669"/>
    <property type="project" value="UniProtKB-KW"/>
</dbReference>
<accession>C6PMM0</accession>
<dbReference type="InterPro" id="IPR029063">
    <property type="entry name" value="SAM-dependent_MTases_sf"/>
</dbReference>
<keyword evidence="2" id="KW-0489">Methyltransferase</keyword>
<dbReference type="GO" id="GO:0005737">
    <property type="term" value="C:cytoplasm"/>
    <property type="evidence" value="ECO:0007669"/>
    <property type="project" value="TreeGrafter"/>
</dbReference>
<dbReference type="CDD" id="cd02440">
    <property type="entry name" value="AdoMet_MTases"/>
    <property type="match status" value="1"/>
</dbReference>
<evidence type="ECO:0000313" key="3">
    <source>
        <dbReference type="Proteomes" id="UP000004198"/>
    </source>
</evidence>
<dbReference type="EMBL" id="ACVI01000001">
    <property type="protein sequence ID" value="EET89419.1"/>
    <property type="molecule type" value="Genomic_DNA"/>
</dbReference>
<comment type="caution">
    <text evidence="2">The sequence shown here is derived from an EMBL/GenBank/DDBJ whole genome shotgun (WGS) entry which is preliminary data.</text>
</comment>